<evidence type="ECO:0000259" key="12">
    <source>
        <dbReference type="PROSITE" id="PS51387"/>
    </source>
</evidence>
<dbReference type="GO" id="GO:0016020">
    <property type="term" value="C:membrane"/>
    <property type="evidence" value="ECO:0007669"/>
    <property type="project" value="UniProtKB-SubCell"/>
</dbReference>
<evidence type="ECO:0000256" key="3">
    <source>
        <dbReference type="ARBA" id="ARBA00012405"/>
    </source>
</evidence>
<dbReference type="InterPro" id="IPR006094">
    <property type="entry name" value="Oxid_FAD_bind_N"/>
</dbReference>
<dbReference type="GO" id="GO:0005777">
    <property type="term" value="C:peroxisome"/>
    <property type="evidence" value="ECO:0007669"/>
    <property type="project" value="UniProtKB-SubCell"/>
</dbReference>
<dbReference type="GO" id="GO:0000246">
    <property type="term" value="F:Delta24(24-1) sterol reductase activity"/>
    <property type="evidence" value="ECO:0007669"/>
    <property type="project" value="TreeGrafter"/>
</dbReference>
<evidence type="ECO:0000256" key="11">
    <source>
        <dbReference type="SAM" id="Phobius"/>
    </source>
</evidence>
<evidence type="ECO:0000313" key="13">
    <source>
        <dbReference type="EMBL" id="CDW37525.1"/>
    </source>
</evidence>
<dbReference type="PROSITE" id="PS51387">
    <property type="entry name" value="FAD_PCMH"/>
    <property type="match status" value="1"/>
</dbReference>
<evidence type="ECO:0000256" key="4">
    <source>
        <dbReference type="ARBA" id="ARBA00022692"/>
    </source>
</evidence>
<evidence type="ECO:0000256" key="8">
    <source>
        <dbReference type="ARBA" id="ARBA00023140"/>
    </source>
</evidence>
<dbReference type="InterPro" id="IPR040165">
    <property type="entry name" value="Diminuto-like"/>
</dbReference>
<dbReference type="PANTHER" id="PTHR10801">
    <property type="entry name" value="24-DEHYDROCHOLESTEROL REDUCTASE"/>
    <property type="match status" value="1"/>
</dbReference>
<dbReference type="Gene3D" id="3.30.465.10">
    <property type="match status" value="1"/>
</dbReference>
<dbReference type="GO" id="GO:0050614">
    <property type="term" value="F:Delta24-sterol reductase activity"/>
    <property type="evidence" value="ECO:0007669"/>
    <property type="project" value="UniProtKB-EC"/>
</dbReference>
<proteinExistence type="predicted"/>
<keyword evidence="5 11" id="KW-1133">Transmembrane helix</keyword>
<dbReference type="InterPro" id="IPR036318">
    <property type="entry name" value="FAD-bd_PCMH-like_sf"/>
</dbReference>
<dbReference type="OrthoDB" id="415825at2759"/>
<feature type="domain" description="FAD-binding PCMH-type" evidence="12">
    <location>
        <begin position="50"/>
        <end position="229"/>
    </location>
</feature>
<dbReference type="InterPro" id="IPR016166">
    <property type="entry name" value="FAD-bd_PCMH"/>
</dbReference>
<keyword evidence="4 11" id="KW-0812">Transmembrane</keyword>
<evidence type="ECO:0000256" key="1">
    <source>
        <dbReference type="ARBA" id="ARBA00004167"/>
    </source>
</evidence>
<evidence type="ECO:0000256" key="9">
    <source>
        <dbReference type="ARBA" id="ARBA00051033"/>
    </source>
</evidence>
<evidence type="ECO:0000256" key="10">
    <source>
        <dbReference type="ARBA" id="ARBA00052927"/>
    </source>
</evidence>
<dbReference type="GO" id="GO:0008202">
    <property type="term" value="P:steroid metabolic process"/>
    <property type="evidence" value="ECO:0007669"/>
    <property type="project" value="TreeGrafter"/>
</dbReference>
<dbReference type="PANTHER" id="PTHR10801:SF0">
    <property type="entry name" value="DELTA(24)-STEROL REDUCTASE"/>
    <property type="match status" value="1"/>
</dbReference>
<keyword evidence="7 11" id="KW-0472">Membrane</keyword>
<reference evidence="13" key="1">
    <citation type="submission" date="2014-05" db="EMBL/GenBank/DDBJ databases">
        <authorList>
            <person name="Chronopoulou M."/>
        </authorList>
    </citation>
    <scope>NUCLEOTIDE SEQUENCE</scope>
    <source>
        <tissue evidence="13">Whole organism</tissue>
    </source>
</reference>
<dbReference type="AlphaFoldDB" id="A0A0K2UHG8"/>
<organism evidence="13">
    <name type="scientific">Lepeophtheirus salmonis</name>
    <name type="common">Salmon louse</name>
    <name type="synonym">Caligus salmonis</name>
    <dbReference type="NCBI Taxonomy" id="72036"/>
    <lineage>
        <taxon>Eukaryota</taxon>
        <taxon>Metazoa</taxon>
        <taxon>Ecdysozoa</taxon>
        <taxon>Arthropoda</taxon>
        <taxon>Crustacea</taxon>
        <taxon>Multicrustacea</taxon>
        <taxon>Hexanauplia</taxon>
        <taxon>Copepoda</taxon>
        <taxon>Siphonostomatoida</taxon>
        <taxon>Caligidae</taxon>
        <taxon>Lepeophtheirus</taxon>
    </lineage>
</organism>
<keyword evidence="8" id="KW-0576">Peroxisome</keyword>
<dbReference type="EC" id="1.3.1.72" evidence="3"/>
<evidence type="ECO:0000256" key="7">
    <source>
        <dbReference type="ARBA" id="ARBA00023136"/>
    </source>
</evidence>
<comment type="catalytic activity">
    <reaction evidence="10">
        <text>5alpha-cholest-8-en-3beta-ol + NADP(+) = zymosterol + NADPH + H(+)</text>
        <dbReference type="Rhea" id="RHEA:36399"/>
        <dbReference type="ChEBI" id="CHEBI:15378"/>
        <dbReference type="ChEBI" id="CHEBI:16608"/>
        <dbReference type="ChEBI" id="CHEBI:18252"/>
        <dbReference type="ChEBI" id="CHEBI:57783"/>
        <dbReference type="ChEBI" id="CHEBI:58349"/>
        <dbReference type="EC" id="1.3.1.72"/>
    </reaction>
    <physiologicalReaction direction="right-to-left" evidence="10">
        <dbReference type="Rhea" id="RHEA:36401"/>
    </physiologicalReaction>
</comment>
<accession>A0A0K2UHG8</accession>
<dbReference type="EMBL" id="HACA01020164">
    <property type="protein sequence ID" value="CDW37525.1"/>
    <property type="molecule type" value="Transcribed_RNA"/>
</dbReference>
<evidence type="ECO:0000256" key="5">
    <source>
        <dbReference type="ARBA" id="ARBA00022989"/>
    </source>
</evidence>
<keyword evidence="6" id="KW-0560">Oxidoreductase</keyword>
<feature type="transmembrane region" description="Helical" evidence="11">
    <location>
        <begin position="21"/>
        <end position="41"/>
    </location>
</feature>
<dbReference type="GO" id="GO:0071949">
    <property type="term" value="F:FAD binding"/>
    <property type="evidence" value="ECO:0007669"/>
    <property type="project" value="InterPro"/>
</dbReference>
<protein>
    <recommendedName>
        <fullName evidence="3">Delta(24)-sterol reductase</fullName>
        <ecNumber evidence="3">1.3.1.72</ecNumber>
    </recommendedName>
</protein>
<evidence type="ECO:0000256" key="2">
    <source>
        <dbReference type="ARBA" id="ARBA00004275"/>
    </source>
</evidence>
<dbReference type="InterPro" id="IPR016169">
    <property type="entry name" value="FAD-bd_PCMH_sub2"/>
</dbReference>
<comment type="catalytic activity">
    <reaction evidence="9">
        <text>lanosterol + NADPH + H(+) = 24,25-dihydrolanosterol + NADP(+)</text>
        <dbReference type="Rhea" id="RHEA:33919"/>
        <dbReference type="ChEBI" id="CHEBI:15378"/>
        <dbReference type="ChEBI" id="CHEBI:16521"/>
        <dbReference type="ChEBI" id="CHEBI:28113"/>
        <dbReference type="ChEBI" id="CHEBI:57783"/>
        <dbReference type="ChEBI" id="CHEBI:58349"/>
    </reaction>
    <physiologicalReaction direction="left-to-right" evidence="9">
        <dbReference type="Rhea" id="RHEA:33920"/>
    </physiologicalReaction>
</comment>
<sequence>MDKAKKSNKKDRSSFEKLCLFILNEHSWCLIFILVPISLGYDLFFKFLKLINSIIGYSNASHEEKLKDVQRQVRHRLDTGDKRPMCTARPGYKSITLQQITYKETCYKININMSNVIDLDTKNQRVLVEPMIDIGTLNDYLISQGWTLPVVPELDELTIGGLVMGGGIETTSNKYGLFQYICTMYELVLPDGSVLKCTENQNEELFCATPFCYGTLGLLTAVELKIIPYKPYLKLTYIPTGSIKEFIHEFEKIVNDETIDSIEGIVYSFDKAILMKGEFVDESVRSSYPVNSIGRWYKEWFYTHVEKFLKKDKEYTELIPTRHFFHRHNKSWFWLLKDIFTNFCNHPIFRYTLGWTLPPKFSFLKFLRHRFVPPGEIDNFICQDFGFELDNLEDALRFVDEQCKVYPLWICPTRHLIPKHLEDYSQFHKDTIHIDVGIYG</sequence>
<name>A0A0K2UHG8_LEPSM</name>
<dbReference type="SUPFAM" id="SSF56176">
    <property type="entry name" value="FAD-binding/transporter-associated domain-like"/>
    <property type="match status" value="1"/>
</dbReference>
<dbReference type="Pfam" id="PF01565">
    <property type="entry name" value="FAD_binding_4"/>
    <property type="match status" value="1"/>
</dbReference>
<evidence type="ECO:0000256" key="6">
    <source>
        <dbReference type="ARBA" id="ARBA00023002"/>
    </source>
</evidence>
<comment type="subcellular location">
    <subcellularLocation>
        <location evidence="1">Membrane</location>
        <topology evidence="1">Single-pass membrane protein</topology>
    </subcellularLocation>
    <subcellularLocation>
        <location evidence="2">Peroxisome</location>
    </subcellularLocation>
</comment>